<keyword evidence="3" id="KW-1185">Reference proteome</keyword>
<organism evidence="2 3">
    <name type="scientific">Intoshia linei</name>
    <dbReference type="NCBI Taxonomy" id="1819745"/>
    <lineage>
        <taxon>Eukaryota</taxon>
        <taxon>Metazoa</taxon>
        <taxon>Spiralia</taxon>
        <taxon>Lophotrochozoa</taxon>
        <taxon>Mesozoa</taxon>
        <taxon>Orthonectida</taxon>
        <taxon>Rhopaluridae</taxon>
        <taxon>Intoshia</taxon>
    </lineage>
</organism>
<comment type="caution">
    <text evidence="2">The sequence shown here is derived from an EMBL/GenBank/DDBJ whole genome shotgun (WGS) entry which is preliminary data.</text>
</comment>
<evidence type="ECO:0000313" key="3">
    <source>
        <dbReference type="Proteomes" id="UP000078046"/>
    </source>
</evidence>
<dbReference type="AlphaFoldDB" id="A0A177B796"/>
<sequence length="470" mass="55289">MRPHTTPKTKICISSHMKNEKVSSQIQKICGILHDACKTCLKTLNLTIKAQFSTDNEIECRGVLNFSVFVKLVTGKNTIQFIINKKQDCQHCSLIQCHQNLKKICLIFEKSDSNSLLKNTHPKICFFLMTRLNLCCVDLKNLINIIYFAFNLLHCFIINVFNAYISFNNFVNFSSTQSIFDNFKNINIVKFNQADKLDTFEFYRDEISKTKYYQHFKRKNIKCMVVIDQLETDFGALDNLEHYMNIHCMKTNSTCSFISIANLIHWPKTIEELNLIINSTDEICFLNEKVEKQKIFATSFGALVHEFFHLMDVGHLHGGLMSKEYYDIEKFFKLNYMECNRFLKRFIPLSIMQLLNYHPYLIGQTCNKDCLVKFVRPGLILSTHLIKYIEIRVWETGLKVLHKDLFQNETYIDNNSTFKYQYKIQLSLLYSAYENLIEFTLKPMENEANLLLFVITCNTFYFKLHTSHFI</sequence>
<reference evidence="2 3" key="1">
    <citation type="submission" date="2016-04" db="EMBL/GenBank/DDBJ databases">
        <title>The genome of Intoshia linei affirms orthonectids as highly simplified spiralians.</title>
        <authorList>
            <person name="Mikhailov K.V."/>
            <person name="Slusarev G.S."/>
            <person name="Nikitin M.A."/>
            <person name="Logacheva M.D."/>
            <person name="Penin A."/>
            <person name="Aleoshin V."/>
            <person name="Panchin Y.V."/>
        </authorList>
    </citation>
    <scope>NUCLEOTIDE SEQUENCE [LARGE SCALE GENOMIC DNA]</scope>
    <source>
        <strain evidence="2">Intl2013</strain>
        <tissue evidence="2">Whole animal</tissue>
    </source>
</reference>
<protein>
    <submittedName>
        <fullName evidence="2">Uncharacterized protein</fullName>
    </submittedName>
</protein>
<name>A0A177B796_9BILA</name>
<proteinExistence type="predicted"/>
<evidence type="ECO:0000256" key="1">
    <source>
        <dbReference type="SAM" id="Phobius"/>
    </source>
</evidence>
<evidence type="ECO:0000313" key="2">
    <source>
        <dbReference type="EMBL" id="OAF69451.1"/>
    </source>
</evidence>
<dbReference type="Proteomes" id="UP000078046">
    <property type="component" value="Unassembled WGS sequence"/>
</dbReference>
<gene>
    <name evidence="2" type="ORF">A3Q56_02771</name>
</gene>
<accession>A0A177B796</accession>
<dbReference type="OrthoDB" id="28194at2759"/>
<keyword evidence="1" id="KW-0812">Transmembrane</keyword>
<dbReference type="EMBL" id="LWCA01000280">
    <property type="protein sequence ID" value="OAF69451.1"/>
    <property type="molecule type" value="Genomic_DNA"/>
</dbReference>
<feature type="transmembrane region" description="Helical" evidence="1">
    <location>
        <begin position="145"/>
        <end position="167"/>
    </location>
</feature>
<keyword evidence="1" id="KW-1133">Transmembrane helix</keyword>
<keyword evidence="1" id="KW-0472">Membrane</keyword>